<dbReference type="PROSITE" id="PS00517">
    <property type="entry name" value="RNASE_3_1"/>
    <property type="match status" value="1"/>
</dbReference>
<dbReference type="InterPro" id="IPR036389">
    <property type="entry name" value="RNase_III_sf"/>
</dbReference>
<keyword evidence="14 15" id="KW-0694">RNA-binding</keyword>
<evidence type="ECO:0000256" key="11">
    <source>
        <dbReference type="ARBA" id="ARBA00022759"/>
    </source>
</evidence>
<dbReference type="GO" id="GO:0004525">
    <property type="term" value="F:ribonuclease III activity"/>
    <property type="evidence" value="ECO:0007669"/>
    <property type="project" value="UniProtKB-UniRule"/>
</dbReference>
<evidence type="ECO:0000259" key="18">
    <source>
        <dbReference type="PROSITE" id="PS50142"/>
    </source>
</evidence>
<evidence type="ECO:0000256" key="3">
    <source>
        <dbReference type="ARBA" id="ARBA00010183"/>
    </source>
</evidence>
<feature type="binding site" evidence="15">
    <location>
        <position position="137"/>
    </location>
    <ligand>
        <name>Mg(2+)</name>
        <dbReference type="ChEBI" id="CHEBI:18420"/>
    </ligand>
</feature>
<reference evidence="19" key="2">
    <citation type="submission" date="2020-09" db="EMBL/GenBank/DDBJ databases">
        <authorList>
            <person name="Sun Q."/>
            <person name="Kim S."/>
        </authorList>
    </citation>
    <scope>NUCLEOTIDE SEQUENCE</scope>
    <source>
        <strain evidence="19">KCTC 42590</strain>
    </source>
</reference>
<comment type="subunit">
    <text evidence="4 15">Homodimer.</text>
</comment>
<accession>A0A919AZ41</accession>
<evidence type="ECO:0000256" key="5">
    <source>
        <dbReference type="ARBA" id="ARBA00022490"/>
    </source>
</evidence>
<dbReference type="GO" id="GO:0042802">
    <property type="term" value="F:identical protein binding"/>
    <property type="evidence" value="ECO:0007669"/>
    <property type="project" value="UniProtKB-ARBA"/>
</dbReference>
<comment type="similarity">
    <text evidence="3">Belongs to the ribonuclease III family.</text>
</comment>
<keyword evidence="7 15" id="KW-0507">mRNA processing</keyword>
<comment type="caution">
    <text evidence="19">The sequence shown here is derived from an EMBL/GenBank/DDBJ whole genome shotgun (WGS) entry which is preliminary data.</text>
</comment>
<dbReference type="GO" id="GO:0003725">
    <property type="term" value="F:double-stranded RNA binding"/>
    <property type="evidence" value="ECO:0007669"/>
    <property type="project" value="TreeGrafter"/>
</dbReference>
<evidence type="ECO:0000256" key="13">
    <source>
        <dbReference type="ARBA" id="ARBA00022842"/>
    </source>
</evidence>
<dbReference type="AlphaFoldDB" id="A0A919AZ41"/>
<keyword evidence="8 15" id="KW-0819">tRNA processing</keyword>
<dbReference type="InterPro" id="IPR014720">
    <property type="entry name" value="dsRBD_dom"/>
</dbReference>
<reference evidence="19" key="1">
    <citation type="journal article" date="2014" name="Int. J. Syst. Evol. Microbiol.">
        <title>Complete genome sequence of Corynebacterium casei LMG S-19264T (=DSM 44701T), isolated from a smear-ripened cheese.</title>
        <authorList>
            <consortium name="US DOE Joint Genome Institute (JGI-PGF)"/>
            <person name="Walter F."/>
            <person name="Albersmeier A."/>
            <person name="Kalinowski J."/>
            <person name="Ruckert C."/>
        </authorList>
    </citation>
    <scope>NUCLEOTIDE SEQUENCE</scope>
    <source>
        <strain evidence="19">KCTC 42590</strain>
    </source>
</reference>
<dbReference type="GO" id="GO:0008033">
    <property type="term" value="P:tRNA processing"/>
    <property type="evidence" value="ECO:0007669"/>
    <property type="project" value="UniProtKB-KW"/>
</dbReference>
<dbReference type="Gene3D" id="1.10.1520.10">
    <property type="entry name" value="Ribonuclease III domain"/>
    <property type="match status" value="1"/>
</dbReference>
<sequence>MAANSSKSSRLKKAPRQATSNDRLVRKKSSGQDLIGYSFKNEALLSEALSHPSLSGRENYQRLEFLGDRVLGLVISTWLFEKFPAEAEGQLNRRFIALVRKETLAEVARELGLVDVIKMTPGARKEGAHTKDAVQADVCEAVIGAMYLDGGLEVARAFIKKHWESRVGEEEATAKDFKTRLQEFAQGRGLALPTYKQTGRKGPDHSPIFTISVTVEGHGEAEGQGTSKRIAEQAAADMLLQKLATKGQSK</sequence>
<dbReference type="PANTHER" id="PTHR11207">
    <property type="entry name" value="RIBONUCLEASE III"/>
    <property type="match status" value="1"/>
</dbReference>
<evidence type="ECO:0000256" key="14">
    <source>
        <dbReference type="ARBA" id="ARBA00022884"/>
    </source>
</evidence>
<evidence type="ECO:0000259" key="17">
    <source>
        <dbReference type="PROSITE" id="PS50137"/>
    </source>
</evidence>
<keyword evidence="12 15" id="KW-0378">Hydrolase</keyword>
<dbReference type="GO" id="GO:0006397">
    <property type="term" value="P:mRNA processing"/>
    <property type="evidence" value="ECO:0007669"/>
    <property type="project" value="UniProtKB-UniRule"/>
</dbReference>
<evidence type="ECO:0000256" key="2">
    <source>
        <dbReference type="ARBA" id="ARBA00004496"/>
    </source>
</evidence>
<dbReference type="SUPFAM" id="SSF69065">
    <property type="entry name" value="RNase III domain-like"/>
    <property type="match status" value="1"/>
</dbReference>
<dbReference type="EC" id="3.1.26.3" evidence="15"/>
<keyword evidence="10 15" id="KW-0479">Metal-binding</keyword>
<evidence type="ECO:0000256" key="1">
    <source>
        <dbReference type="ARBA" id="ARBA00000109"/>
    </source>
</evidence>
<dbReference type="InterPro" id="IPR011907">
    <property type="entry name" value="RNase_III"/>
</dbReference>
<keyword evidence="6 15" id="KW-0698">rRNA processing</keyword>
<dbReference type="Gene3D" id="3.30.160.20">
    <property type="match status" value="1"/>
</dbReference>
<comment type="catalytic activity">
    <reaction evidence="1 15">
        <text>Endonucleolytic cleavage to 5'-phosphomonoester.</text>
        <dbReference type="EC" id="3.1.26.3"/>
    </reaction>
</comment>
<dbReference type="SUPFAM" id="SSF54768">
    <property type="entry name" value="dsRNA-binding domain-like"/>
    <property type="match status" value="1"/>
</dbReference>
<keyword evidence="13 15" id="KW-0460">Magnesium</keyword>
<dbReference type="Proteomes" id="UP000630923">
    <property type="component" value="Unassembled WGS sequence"/>
</dbReference>
<dbReference type="FunFam" id="3.30.160.20:FF:000003">
    <property type="entry name" value="Ribonuclease 3"/>
    <property type="match status" value="1"/>
</dbReference>
<comment type="cofactor">
    <cofactor evidence="15">
        <name>Mg(2+)</name>
        <dbReference type="ChEBI" id="CHEBI:18420"/>
    </cofactor>
</comment>
<keyword evidence="9 15" id="KW-0540">Nuclease</keyword>
<dbReference type="FunFam" id="1.10.1520.10:FF:000001">
    <property type="entry name" value="Ribonuclease 3"/>
    <property type="match status" value="1"/>
</dbReference>
<dbReference type="EMBL" id="BNCI01000002">
    <property type="protein sequence ID" value="GHF29656.1"/>
    <property type="molecule type" value="Genomic_DNA"/>
</dbReference>
<dbReference type="GO" id="GO:0005737">
    <property type="term" value="C:cytoplasm"/>
    <property type="evidence" value="ECO:0007669"/>
    <property type="project" value="UniProtKB-SubCell"/>
</dbReference>
<feature type="domain" description="RNase III" evidence="18">
    <location>
        <begin position="35"/>
        <end position="151"/>
    </location>
</feature>
<evidence type="ECO:0000256" key="4">
    <source>
        <dbReference type="ARBA" id="ARBA00011738"/>
    </source>
</evidence>
<dbReference type="Pfam" id="PF00035">
    <property type="entry name" value="dsrm"/>
    <property type="match status" value="1"/>
</dbReference>
<feature type="active site" evidence="15">
    <location>
        <position position="68"/>
    </location>
</feature>
<feature type="binding site" evidence="15">
    <location>
        <position position="64"/>
    </location>
    <ligand>
        <name>Mg(2+)</name>
        <dbReference type="ChEBI" id="CHEBI:18420"/>
    </ligand>
</feature>
<evidence type="ECO:0000256" key="12">
    <source>
        <dbReference type="ARBA" id="ARBA00022801"/>
    </source>
</evidence>
<feature type="domain" description="DRBM" evidence="17">
    <location>
        <begin position="176"/>
        <end position="245"/>
    </location>
</feature>
<evidence type="ECO:0000256" key="8">
    <source>
        <dbReference type="ARBA" id="ARBA00022694"/>
    </source>
</evidence>
<dbReference type="PROSITE" id="PS50137">
    <property type="entry name" value="DS_RBD"/>
    <property type="match status" value="1"/>
</dbReference>
<evidence type="ECO:0000256" key="7">
    <source>
        <dbReference type="ARBA" id="ARBA00022664"/>
    </source>
</evidence>
<dbReference type="RefSeq" id="WP_191253661.1">
    <property type="nucleotide sequence ID" value="NZ_BNCI01000002.1"/>
</dbReference>
<proteinExistence type="inferred from homology"/>
<evidence type="ECO:0000313" key="19">
    <source>
        <dbReference type="EMBL" id="GHF29656.1"/>
    </source>
</evidence>
<keyword evidence="15" id="KW-0699">rRNA-binding</keyword>
<dbReference type="GO" id="GO:0010468">
    <property type="term" value="P:regulation of gene expression"/>
    <property type="evidence" value="ECO:0007669"/>
    <property type="project" value="TreeGrafter"/>
</dbReference>
<dbReference type="CDD" id="cd10845">
    <property type="entry name" value="DSRM_RNAse_III_family"/>
    <property type="match status" value="1"/>
</dbReference>
<dbReference type="GO" id="GO:0006364">
    <property type="term" value="P:rRNA processing"/>
    <property type="evidence" value="ECO:0007669"/>
    <property type="project" value="UniProtKB-UniRule"/>
</dbReference>
<comment type="subcellular location">
    <subcellularLocation>
        <location evidence="2 15">Cytoplasm</location>
    </subcellularLocation>
</comment>
<dbReference type="HAMAP" id="MF_00104">
    <property type="entry name" value="RNase_III"/>
    <property type="match status" value="1"/>
</dbReference>
<dbReference type="GO" id="GO:0046872">
    <property type="term" value="F:metal ion binding"/>
    <property type="evidence" value="ECO:0007669"/>
    <property type="project" value="UniProtKB-KW"/>
</dbReference>
<evidence type="ECO:0000256" key="15">
    <source>
        <dbReference type="HAMAP-Rule" id="MF_00104"/>
    </source>
</evidence>
<dbReference type="PROSITE" id="PS50142">
    <property type="entry name" value="RNASE_3_2"/>
    <property type="match status" value="1"/>
</dbReference>
<dbReference type="PANTHER" id="PTHR11207:SF0">
    <property type="entry name" value="RIBONUCLEASE 3"/>
    <property type="match status" value="1"/>
</dbReference>
<comment type="function">
    <text evidence="15">Digests double-stranded RNA. Involved in the processing of primary rRNA transcript to yield the immediate precursors to the large and small rRNAs (23S and 16S). Processes some mRNAs, and tRNAs when they are encoded in the rRNA operon. Processes pre-crRNA and tracrRNA of type II CRISPR loci if present in the organism.</text>
</comment>
<dbReference type="SMART" id="SM00535">
    <property type="entry name" value="RIBOc"/>
    <property type="match status" value="1"/>
</dbReference>
<evidence type="ECO:0000313" key="20">
    <source>
        <dbReference type="Proteomes" id="UP000630923"/>
    </source>
</evidence>
<dbReference type="Pfam" id="PF14622">
    <property type="entry name" value="Ribonucleas_3_3"/>
    <property type="match status" value="1"/>
</dbReference>
<dbReference type="SMART" id="SM00358">
    <property type="entry name" value="DSRM"/>
    <property type="match status" value="1"/>
</dbReference>
<dbReference type="GO" id="GO:0019843">
    <property type="term" value="F:rRNA binding"/>
    <property type="evidence" value="ECO:0007669"/>
    <property type="project" value="UniProtKB-KW"/>
</dbReference>
<dbReference type="CDD" id="cd00593">
    <property type="entry name" value="RIBOc"/>
    <property type="match status" value="1"/>
</dbReference>
<feature type="binding site" evidence="15">
    <location>
        <position position="140"/>
    </location>
    <ligand>
        <name>Mg(2+)</name>
        <dbReference type="ChEBI" id="CHEBI:18420"/>
    </ligand>
</feature>
<keyword evidence="5 15" id="KW-0963">Cytoplasm</keyword>
<evidence type="ECO:0000256" key="9">
    <source>
        <dbReference type="ARBA" id="ARBA00022722"/>
    </source>
</evidence>
<evidence type="ECO:0000256" key="6">
    <source>
        <dbReference type="ARBA" id="ARBA00022552"/>
    </source>
</evidence>
<dbReference type="NCBIfam" id="TIGR02191">
    <property type="entry name" value="RNaseIII"/>
    <property type="match status" value="1"/>
</dbReference>
<organism evidence="19 20">
    <name type="scientific">Kordiimonas sediminis</name>
    <dbReference type="NCBI Taxonomy" id="1735581"/>
    <lineage>
        <taxon>Bacteria</taxon>
        <taxon>Pseudomonadati</taxon>
        <taxon>Pseudomonadota</taxon>
        <taxon>Alphaproteobacteria</taxon>
        <taxon>Kordiimonadales</taxon>
        <taxon>Kordiimonadaceae</taxon>
        <taxon>Kordiimonas</taxon>
    </lineage>
</organism>
<dbReference type="InterPro" id="IPR000999">
    <property type="entry name" value="RNase_III_dom"/>
</dbReference>
<name>A0A919AZ41_9PROT</name>
<evidence type="ECO:0000256" key="16">
    <source>
        <dbReference type="SAM" id="MobiDB-lite"/>
    </source>
</evidence>
<gene>
    <name evidence="15 19" type="primary">rnc</name>
    <name evidence="19" type="ORF">GCM10017044_26160</name>
</gene>
<evidence type="ECO:0000256" key="10">
    <source>
        <dbReference type="ARBA" id="ARBA00022723"/>
    </source>
</evidence>
<feature type="region of interest" description="Disordered" evidence="16">
    <location>
        <begin position="1"/>
        <end position="27"/>
    </location>
</feature>
<protein>
    <recommendedName>
        <fullName evidence="15">Ribonuclease 3</fullName>
        <ecNumber evidence="15">3.1.26.3</ecNumber>
    </recommendedName>
    <alternativeName>
        <fullName evidence="15">Ribonuclease III</fullName>
        <shortName evidence="15">RNase III</shortName>
    </alternativeName>
</protein>
<feature type="active site" evidence="15">
    <location>
        <position position="140"/>
    </location>
</feature>
<keyword evidence="11 15" id="KW-0255">Endonuclease</keyword>
<keyword evidence="20" id="KW-1185">Reference proteome</keyword>